<feature type="transmembrane region" description="Helical" evidence="8">
    <location>
        <begin position="274"/>
        <end position="294"/>
    </location>
</feature>
<evidence type="ECO:0000256" key="8">
    <source>
        <dbReference type="SAM" id="Phobius"/>
    </source>
</evidence>
<feature type="transmembrane region" description="Helical" evidence="8">
    <location>
        <begin position="125"/>
        <end position="144"/>
    </location>
</feature>
<keyword evidence="7 8" id="KW-0472">Membrane</keyword>
<keyword evidence="3" id="KW-1003">Cell membrane</keyword>
<evidence type="ECO:0000313" key="9">
    <source>
        <dbReference type="EMBL" id="MDW5593444.1"/>
    </source>
</evidence>
<evidence type="ECO:0000313" key="10">
    <source>
        <dbReference type="Proteomes" id="UP001284601"/>
    </source>
</evidence>
<evidence type="ECO:0000256" key="1">
    <source>
        <dbReference type="ARBA" id="ARBA00004651"/>
    </source>
</evidence>
<evidence type="ECO:0000256" key="4">
    <source>
        <dbReference type="ARBA" id="ARBA00022519"/>
    </source>
</evidence>
<dbReference type="PANTHER" id="PTHR32196:SF21">
    <property type="entry name" value="ABC TRANSPORTER PERMEASE PROTEIN YPHD-RELATED"/>
    <property type="match status" value="1"/>
</dbReference>
<feature type="transmembrane region" description="Helical" evidence="8">
    <location>
        <begin position="300"/>
        <end position="318"/>
    </location>
</feature>
<evidence type="ECO:0000256" key="5">
    <source>
        <dbReference type="ARBA" id="ARBA00022692"/>
    </source>
</evidence>
<feature type="transmembrane region" description="Helical" evidence="8">
    <location>
        <begin position="164"/>
        <end position="186"/>
    </location>
</feature>
<dbReference type="EMBL" id="JAWSTH010000005">
    <property type="protein sequence ID" value="MDW5593444.1"/>
    <property type="molecule type" value="Genomic_DNA"/>
</dbReference>
<evidence type="ECO:0000256" key="6">
    <source>
        <dbReference type="ARBA" id="ARBA00022989"/>
    </source>
</evidence>
<comment type="caution">
    <text evidence="9">The sequence shown here is derived from an EMBL/GenBank/DDBJ whole genome shotgun (WGS) entry which is preliminary data.</text>
</comment>
<keyword evidence="6 8" id="KW-1133">Transmembrane helix</keyword>
<organism evidence="9 10">
    <name type="scientific">Conexibacter stalactiti</name>
    <dbReference type="NCBI Taxonomy" id="1940611"/>
    <lineage>
        <taxon>Bacteria</taxon>
        <taxon>Bacillati</taxon>
        <taxon>Actinomycetota</taxon>
        <taxon>Thermoleophilia</taxon>
        <taxon>Solirubrobacterales</taxon>
        <taxon>Conexibacteraceae</taxon>
        <taxon>Conexibacter</taxon>
    </lineage>
</organism>
<feature type="transmembrane region" description="Helical" evidence="8">
    <location>
        <begin position="51"/>
        <end position="72"/>
    </location>
</feature>
<evidence type="ECO:0000256" key="2">
    <source>
        <dbReference type="ARBA" id="ARBA00022448"/>
    </source>
</evidence>
<dbReference type="RefSeq" id="WP_318595705.1">
    <property type="nucleotide sequence ID" value="NZ_JAWSTH010000005.1"/>
</dbReference>
<feature type="transmembrane region" description="Helical" evidence="8">
    <location>
        <begin position="84"/>
        <end position="113"/>
    </location>
</feature>
<evidence type="ECO:0000256" key="7">
    <source>
        <dbReference type="ARBA" id="ARBA00023136"/>
    </source>
</evidence>
<accession>A0ABU4HL53</accession>
<name>A0ABU4HL53_9ACTN</name>
<reference evidence="9 10" key="2">
    <citation type="submission" date="2023-10" db="EMBL/GenBank/DDBJ databases">
        <authorList>
            <person name="Han X.F."/>
        </authorList>
    </citation>
    <scope>NUCLEOTIDE SEQUENCE [LARGE SCALE GENOMIC DNA]</scope>
    <source>
        <strain evidence="9 10">KCTC 39840</strain>
    </source>
</reference>
<dbReference type="CDD" id="cd06579">
    <property type="entry name" value="TM_PBP1_transp_AraH_like"/>
    <property type="match status" value="1"/>
</dbReference>
<feature type="transmembrane region" description="Helical" evidence="8">
    <location>
        <begin position="20"/>
        <end position="39"/>
    </location>
</feature>
<gene>
    <name evidence="9" type="ORF">R7226_03790</name>
</gene>
<dbReference type="Proteomes" id="UP001284601">
    <property type="component" value="Unassembled WGS sequence"/>
</dbReference>
<dbReference type="InterPro" id="IPR001851">
    <property type="entry name" value="ABC_transp_permease"/>
</dbReference>
<keyword evidence="4" id="KW-0997">Cell inner membrane</keyword>
<dbReference type="Pfam" id="PF02653">
    <property type="entry name" value="BPD_transp_2"/>
    <property type="match status" value="1"/>
</dbReference>
<evidence type="ECO:0000256" key="3">
    <source>
        <dbReference type="ARBA" id="ARBA00022475"/>
    </source>
</evidence>
<keyword evidence="10" id="KW-1185">Reference proteome</keyword>
<sequence length="346" mass="34819">MSFRPKTLARGLRAEGGALLPVAVLVVMAVVFVVLVGTADQSITSANGYNILQNVALYGWVALALGLTMIAGEFDLSTPAMFTLGGVVAALVGGSPAVAIGAAVAAGIVVGVVQGLLVARLDISSVAVTLAGYIVLSGVALTVSGNEITTHTNLDFGFEIDRPILEVFSVRSLVVLAGFALIGLLLRYTRIGTELRAVGNDRRAARVAGVPIARRVVLVFVLSAVGAAASGALVSYSLSTAAPNVNLEPLIFGVTAIVLGGVSVYGGKGTALGILIGVIALSLLEEGLVLLAIPDYVANIVTGGLLAVVALIAAPDLLRGGVAALRRDRHEGAAGAPVDATGATSR</sequence>
<comment type="subcellular location">
    <subcellularLocation>
        <location evidence="1">Cell membrane</location>
        <topology evidence="1">Multi-pass membrane protein</topology>
    </subcellularLocation>
</comment>
<dbReference type="PANTHER" id="PTHR32196">
    <property type="entry name" value="ABC TRANSPORTER PERMEASE PROTEIN YPHD-RELATED-RELATED"/>
    <property type="match status" value="1"/>
</dbReference>
<feature type="transmembrane region" description="Helical" evidence="8">
    <location>
        <begin position="250"/>
        <end position="267"/>
    </location>
</feature>
<keyword evidence="2" id="KW-0813">Transport</keyword>
<reference evidence="10" key="1">
    <citation type="submission" date="2023-07" db="EMBL/GenBank/DDBJ databases">
        <title>Conexibacter stalactiti sp. nov., isolated from stalactites in a lava cave and emended description of the genus Conexibacter.</title>
        <authorList>
            <person name="Lee S.D."/>
        </authorList>
    </citation>
    <scope>NUCLEOTIDE SEQUENCE [LARGE SCALE GENOMIC DNA]</scope>
    <source>
        <strain evidence="10">KCTC 39840</strain>
    </source>
</reference>
<proteinExistence type="predicted"/>
<protein>
    <submittedName>
        <fullName evidence="9">ABC transporter permease</fullName>
    </submittedName>
</protein>
<keyword evidence="5 8" id="KW-0812">Transmembrane</keyword>
<feature type="transmembrane region" description="Helical" evidence="8">
    <location>
        <begin position="216"/>
        <end position="238"/>
    </location>
</feature>